<keyword evidence="3 5" id="KW-0067">ATP-binding</keyword>
<dbReference type="EMBL" id="CP035037">
    <property type="protein sequence ID" value="QAB18610.1"/>
    <property type="molecule type" value="Genomic_DNA"/>
</dbReference>
<dbReference type="InterPro" id="IPR003593">
    <property type="entry name" value="AAA+_ATPase"/>
</dbReference>
<keyword evidence="2" id="KW-0547">Nucleotide-binding</keyword>
<evidence type="ECO:0000256" key="2">
    <source>
        <dbReference type="ARBA" id="ARBA00022741"/>
    </source>
</evidence>
<dbReference type="PANTHER" id="PTHR45772">
    <property type="entry name" value="CONSERVED COMPONENT OF ABC TRANSPORTER FOR NATURAL AMINO ACIDS-RELATED"/>
    <property type="match status" value="1"/>
</dbReference>
<dbReference type="Pfam" id="PF00005">
    <property type="entry name" value="ABC_tran"/>
    <property type="match status" value="1"/>
</dbReference>
<protein>
    <submittedName>
        <fullName evidence="5">ABC transporter ATP-binding protein</fullName>
    </submittedName>
</protein>
<gene>
    <name evidence="5" type="ORF">Leucomu_12445</name>
</gene>
<dbReference type="SMART" id="SM00382">
    <property type="entry name" value="AAA"/>
    <property type="match status" value="1"/>
</dbReference>
<evidence type="ECO:0000313" key="5">
    <source>
        <dbReference type="EMBL" id="QAB18610.1"/>
    </source>
</evidence>
<evidence type="ECO:0000256" key="1">
    <source>
        <dbReference type="ARBA" id="ARBA00022448"/>
    </source>
</evidence>
<dbReference type="RefSeq" id="WP_128387414.1">
    <property type="nucleotide sequence ID" value="NZ_CP035037.1"/>
</dbReference>
<dbReference type="PANTHER" id="PTHR45772:SF7">
    <property type="entry name" value="AMINO ACID ABC TRANSPORTER ATP-BINDING PROTEIN"/>
    <property type="match status" value="1"/>
</dbReference>
<organism evidence="5 6">
    <name type="scientific">Leucobacter muris</name>
    <dbReference type="NCBI Taxonomy" id="1935379"/>
    <lineage>
        <taxon>Bacteria</taxon>
        <taxon>Bacillati</taxon>
        <taxon>Actinomycetota</taxon>
        <taxon>Actinomycetes</taxon>
        <taxon>Micrococcales</taxon>
        <taxon>Microbacteriaceae</taxon>
        <taxon>Leucobacter</taxon>
    </lineage>
</organism>
<evidence type="ECO:0000259" key="4">
    <source>
        <dbReference type="PROSITE" id="PS50893"/>
    </source>
</evidence>
<evidence type="ECO:0000256" key="3">
    <source>
        <dbReference type="ARBA" id="ARBA00022840"/>
    </source>
</evidence>
<feature type="domain" description="ABC transporter" evidence="4">
    <location>
        <begin position="6"/>
        <end position="238"/>
    </location>
</feature>
<accession>A0ABX5QHU9</accession>
<evidence type="ECO:0000313" key="6">
    <source>
        <dbReference type="Proteomes" id="UP000285768"/>
    </source>
</evidence>
<proteinExistence type="predicted"/>
<dbReference type="InterPro" id="IPR027417">
    <property type="entry name" value="P-loop_NTPase"/>
</dbReference>
<keyword evidence="1" id="KW-0813">Transport</keyword>
<dbReference type="InterPro" id="IPR032823">
    <property type="entry name" value="BCA_ABC_TP_C"/>
</dbReference>
<dbReference type="Gene3D" id="3.40.50.300">
    <property type="entry name" value="P-loop containing nucleotide triphosphate hydrolases"/>
    <property type="match status" value="1"/>
</dbReference>
<dbReference type="GO" id="GO:0005524">
    <property type="term" value="F:ATP binding"/>
    <property type="evidence" value="ECO:0007669"/>
    <property type="project" value="UniProtKB-KW"/>
</dbReference>
<name>A0ABX5QHU9_9MICO</name>
<keyword evidence="6" id="KW-1185">Reference proteome</keyword>
<dbReference type="SUPFAM" id="SSF52540">
    <property type="entry name" value="P-loop containing nucleoside triphosphate hydrolases"/>
    <property type="match status" value="1"/>
</dbReference>
<dbReference type="InterPro" id="IPR003439">
    <property type="entry name" value="ABC_transporter-like_ATP-bd"/>
</dbReference>
<dbReference type="CDD" id="cd03219">
    <property type="entry name" value="ABC_Mj1267_LivG_branched"/>
    <property type="match status" value="1"/>
</dbReference>
<dbReference type="Proteomes" id="UP000285768">
    <property type="component" value="Chromosome"/>
</dbReference>
<dbReference type="Pfam" id="PF12399">
    <property type="entry name" value="BCA_ABC_TP_C"/>
    <property type="match status" value="1"/>
</dbReference>
<dbReference type="InterPro" id="IPR051120">
    <property type="entry name" value="ABC_AA/LPS_Transport"/>
</dbReference>
<reference evidence="5 6" key="1">
    <citation type="submission" date="2019-01" db="EMBL/GenBank/DDBJ databases">
        <title>Leucobacter muris sp. nov. isolated from the nose of a laboratory mouse.</title>
        <authorList>
            <person name="Benga L."/>
            <person name="Sproeer C."/>
            <person name="Schumann P."/>
            <person name="Verbarg S."/>
            <person name="Bunk B."/>
            <person name="Engelhardt E."/>
            <person name="Benten P.M."/>
            <person name="Sager M."/>
        </authorList>
    </citation>
    <scope>NUCLEOTIDE SEQUENCE [LARGE SCALE GENOMIC DNA]</scope>
    <source>
        <strain evidence="5 6">DSM 101948</strain>
    </source>
</reference>
<sequence>MSDNVLEVQGVSIALGGLQILDDVHLTAERGQITGVIGPNGAGKTTLFNIVSGFMKPTAGSVVFDGEELVGKLPEQIARMGLVRTFQKVRGLPQLSVRENVMIGALNHRHRLQDTDEVVNRLLNDLGLTAYAEATAASLPIGLRKRLEVARVLAAEPQLVLLDEVMGGLVPSEINEMMQLIRRLADSGTSVVLIEHHMKAVMGLSKHVIVLERGRNLAEGTPSEVTSDPGVLTAYLGEGYQHVAH</sequence>
<dbReference type="PROSITE" id="PS50893">
    <property type="entry name" value="ABC_TRANSPORTER_2"/>
    <property type="match status" value="1"/>
</dbReference>